<organism evidence="2 3">
    <name type="scientific">Mycena pura</name>
    <dbReference type="NCBI Taxonomy" id="153505"/>
    <lineage>
        <taxon>Eukaryota</taxon>
        <taxon>Fungi</taxon>
        <taxon>Dikarya</taxon>
        <taxon>Basidiomycota</taxon>
        <taxon>Agaricomycotina</taxon>
        <taxon>Agaricomycetes</taxon>
        <taxon>Agaricomycetidae</taxon>
        <taxon>Agaricales</taxon>
        <taxon>Marasmiineae</taxon>
        <taxon>Mycenaceae</taxon>
        <taxon>Mycena</taxon>
    </lineage>
</organism>
<reference evidence="2" key="1">
    <citation type="submission" date="2023-03" db="EMBL/GenBank/DDBJ databases">
        <title>Massive genome expansion in bonnet fungi (Mycena s.s.) driven by repeated elements and novel gene families across ecological guilds.</title>
        <authorList>
            <consortium name="Lawrence Berkeley National Laboratory"/>
            <person name="Harder C.B."/>
            <person name="Miyauchi S."/>
            <person name="Viragh M."/>
            <person name="Kuo A."/>
            <person name="Thoen E."/>
            <person name="Andreopoulos B."/>
            <person name="Lu D."/>
            <person name="Skrede I."/>
            <person name="Drula E."/>
            <person name="Henrissat B."/>
            <person name="Morin E."/>
            <person name="Kohler A."/>
            <person name="Barry K."/>
            <person name="LaButti K."/>
            <person name="Morin E."/>
            <person name="Salamov A."/>
            <person name="Lipzen A."/>
            <person name="Mereny Z."/>
            <person name="Hegedus B."/>
            <person name="Baldrian P."/>
            <person name="Stursova M."/>
            <person name="Weitz H."/>
            <person name="Taylor A."/>
            <person name="Grigoriev I.V."/>
            <person name="Nagy L.G."/>
            <person name="Martin F."/>
            <person name="Kauserud H."/>
        </authorList>
    </citation>
    <scope>NUCLEOTIDE SEQUENCE</scope>
    <source>
        <strain evidence="2">9144</strain>
    </source>
</reference>
<comment type="caution">
    <text evidence="2">The sequence shown here is derived from an EMBL/GenBank/DDBJ whole genome shotgun (WGS) entry which is preliminary data.</text>
</comment>
<dbReference type="EMBL" id="JARJCW010000084">
    <property type="protein sequence ID" value="KAJ7196388.1"/>
    <property type="molecule type" value="Genomic_DNA"/>
</dbReference>
<evidence type="ECO:0000313" key="3">
    <source>
        <dbReference type="Proteomes" id="UP001219525"/>
    </source>
</evidence>
<sequence length="220" mass="23356">MFLFQVFPVLLLCGHVYSGVASKSNRTHPISADIVPVTFVGNVAPIQAPAFWTGALQGDTRIYYQNADGGIQATGISGPLTSGTFIFTQALVPASQVQGNTPIAAVTINEAAFQAVRFRVHLAHIGMQVHVFFVSPSNILSEYIFSEATGWRGGPSCTDCIDVQGFVVQSGNRVLYAMANEEAGSLALLRVGFVSAGAPDTLSEADFDAQNGWRLAQMIG</sequence>
<keyword evidence="1" id="KW-0732">Signal</keyword>
<proteinExistence type="predicted"/>
<keyword evidence="3" id="KW-1185">Reference proteome</keyword>
<protein>
    <submittedName>
        <fullName evidence="2">Uncharacterized protein</fullName>
    </submittedName>
</protein>
<accession>A0AAD6UWW1</accession>
<feature type="chain" id="PRO_5041968900" evidence="1">
    <location>
        <begin position="22"/>
        <end position="220"/>
    </location>
</feature>
<dbReference type="SUPFAM" id="SSF89372">
    <property type="entry name" value="Fucose-specific lectin"/>
    <property type="match status" value="1"/>
</dbReference>
<dbReference type="AlphaFoldDB" id="A0AAD6UWW1"/>
<evidence type="ECO:0000313" key="2">
    <source>
        <dbReference type="EMBL" id="KAJ7196388.1"/>
    </source>
</evidence>
<dbReference type="Gene3D" id="2.120.10.70">
    <property type="entry name" value="Fucose-specific lectin"/>
    <property type="match status" value="1"/>
</dbReference>
<feature type="signal peptide" evidence="1">
    <location>
        <begin position="1"/>
        <end position="21"/>
    </location>
</feature>
<dbReference type="Proteomes" id="UP001219525">
    <property type="component" value="Unassembled WGS sequence"/>
</dbReference>
<name>A0AAD6UWW1_9AGAR</name>
<gene>
    <name evidence="2" type="ORF">GGX14DRAFT_574960</name>
</gene>
<evidence type="ECO:0000256" key="1">
    <source>
        <dbReference type="SAM" id="SignalP"/>
    </source>
</evidence>